<dbReference type="OrthoDB" id="2014231at2759"/>
<dbReference type="InterPro" id="IPR000630">
    <property type="entry name" value="Ribosomal_uS8"/>
</dbReference>
<dbReference type="NCBIfam" id="NF003115">
    <property type="entry name" value="PRK04034.1"/>
    <property type="match status" value="1"/>
</dbReference>
<evidence type="ECO:0000256" key="7">
    <source>
        <dbReference type="ARBA" id="ARBA00022980"/>
    </source>
</evidence>
<dbReference type="PROSITE" id="PS00053">
    <property type="entry name" value="RIBOSOMAL_S8"/>
    <property type="match status" value="1"/>
</dbReference>
<evidence type="ECO:0000256" key="11">
    <source>
        <dbReference type="RuleBase" id="RU003660"/>
    </source>
</evidence>
<dbReference type="GO" id="GO:0006412">
    <property type="term" value="P:translation"/>
    <property type="evidence" value="ECO:0007669"/>
    <property type="project" value="InterPro"/>
</dbReference>
<evidence type="ECO:0000256" key="2">
    <source>
        <dbReference type="ARBA" id="ARBA00002668"/>
    </source>
</evidence>
<protein>
    <recommendedName>
        <fullName evidence="9">Small ribosomal subunit protein uS8c</fullName>
    </recommendedName>
    <alternativeName>
        <fullName evidence="10">30S ribosomal protein S8, chloroplastic</fullName>
    </alternativeName>
</protein>
<proteinExistence type="inferred from homology"/>
<comment type="similarity">
    <text evidence="4 11">Belongs to the universal ribosomal protein uS8 family.</text>
</comment>
<comment type="function">
    <text evidence="2">May act as a substrate-specific adapter of an E3 ubiquitin-protein ligase complex (CUL3-RBX1-BTB) which mediates the ubiquitination and subsequent proteasomal degradation of target proteins.</text>
</comment>
<dbReference type="InterPro" id="IPR000210">
    <property type="entry name" value="BTB/POZ_dom"/>
</dbReference>
<dbReference type="InterPro" id="IPR035987">
    <property type="entry name" value="Ribosomal_uS8_sf"/>
</dbReference>
<evidence type="ECO:0000256" key="8">
    <source>
        <dbReference type="ARBA" id="ARBA00023274"/>
    </source>
</evidence>
<evidence type="ECO:0000256" key="5">
    <source>
        <dbReference type="ARBA" id="ARBA00011458"/>
    </source>
</evidence>
<gene>
    <name evidence="14" type="ORF">MUK42_03274</name>
</gene>
<dbReference type="InterPro" id="IPR038920">
    <property type="entry name" value="At3g05675-like"/>
</dbReference>
<feature type="region of interest" description="Disordered" evidence="12">
    <location>
        <begin position="24"/>
        <end position="59"/>
    </location>
</feature>
<feature type="compositionally biased region" description="Pro residues" evidence="12">
    <location>
        <begin position="45"/>
        <end position="56"/>
    </location>
</feature>
<accession>A0A9E7HII8</accession>
<comment type="function">
    <text evidence="1">One of the primary rRNA binding proteins, it binds directly to 16S rRNA central domain where it helps coordinate assembly of the platform of the 30S subunit.</text>
</comment>
<dbReference type="Pfam" id="PF25553">
    <property type="entry name" value="BTB-POZ_ANK-like"/>
    <property type="match status" value="1"/>
</dbReference>
<evidence type="ECO:0000256" key="9">
    <source>
        <dbReference type="ARBA" id="ARBA00035153"/>
    </source>
</evidence>
<dbReference type="PANTHER" id="PTHR31060">
    <property type="entry name" value="OSJNBA0011J08.25 PROTEIN-RELATED"/>
    <property type="match status" value="1"/>
</dbReference>
<dbReference type="InterPro" id="IPR058039">
    <property type="entry name" value="At3g05675-like_ankyrin"/>
</dbReference>
<dbReference type="InterPro" id="IPR011333">
    <property type="entry name" value="SKP1/BTB/POZ_sf"/>
</dbReference>
<evidence type="ECO:0000256" key="10">
    <source>
        <dbReference type="ARBA" id="ARBA00035516"/>
    </source>
</evidence>
<dbReference type="FunFam" id="3.30.1370.30:FF:000001">
    <property type="entry name" value="40S ribosomal protein S15a"/>
    <property type="match status" value="1"/>
</dbReference>
<evidence type="ECO:0000256" key="4">
    <source>
        <dbReference type="ARBA" id="ARBA00006471"/>
    </source>
</evidence>
<sequence length="608" mass="67297">MAEAAENLLKSGEVSAMIRQGFISSPRLSPTSSPPPPATVAAALPSPPRPSVPSPNSPTLFEMITREDLARRASSRTHPSGDQKRLRLLERIAAMIANEGPGDVELSISSGDGFRVPMAVHRRVLAAGSRFFAENLAGIGGGPGRPVLVEICDCDDAEVYVEVVGLMYSVDLRRSLAGEDVEKVLALLKVSVDIKFDDGISACLDHLEAIPWSEDEEEKVMSTLSKLRIQQLHESIERVLQRVSVEPSTSANADSVVVNVLHGVLQSKDKKARRDMKALIARLLRGDLNHSDIHYKNLEAPRETLYQLCHKRMDCLLLLLSEAANMVEGQGDRAALMGEVAREADNVQWLVDILIDKRIADEFVGLWANQSGLATCHSKIPCMYRFEISMITAQLCVAIGKGQILVSKDAKVSLLRTWLEALFEDFGWMKRTSRTFNKTMVEDGLSATILTLPMAEQQAILLRCGICIVFCSFADLIKMVRVSVLNDALKSMYNAEKRGKRQVMIRPSSKVIIKFLLVMQKHGYIGEFEYVDDHRAGKIVVELNGRLNKCGVISPRFDVGVKEIEPWTARLLPSRQFGYIVLTTSAGIMDHEEARRKNVGGKVLGFFY</sequence>
<dbReference type="GO" id="GO:0005840">
    <property type="term" value="C:ribosome"/>
    <property type="evidence" value="ECO:0007669"/>
    <property type="project" value="UniProtKB-KW"/>
</dbReference>
<evidence type="ECO:0000313" key="15">
    <source>
        <dbReference type="Proteomes" id="UP001055439"/>
    </source>
</evidence>
<evidence type="ECO:0000256" key="1">
    <source>
        <dbReference type="ARBA" id="ARBA00002569"/>
    </source>
</evidence>
<keyword evidence="7 11" id="KW-0689">Ribosomal protein</keyword>
<evidence type="ECO:0000313" key="14">
    <source>
        <dbReference type="EMBL" id="URE35129.1"/>
    </source>
</evidence>
<dbReference type="Proteomes" id="UP001055439">
    <property type="component" value="Chromosome 8"/>
</dbReference>
<dbReference type="Gene3D" id="3.30.1490.10">
    <property type="match status" value="1"/>
</dbReference>
<reference evidence="14" key="1">
    <citation type="submission" date="2022-05" db="EMBL/GenBank/DDBJ databases">
        <title>The Musa troglodytarum L. genome provides insights into the mechanism of non-climacteric behaviour and enrichment of carotenoids.</title>
        <authorList>
            <person name="Wang J."/>
        </authorList>
    </citation>
    <scope>NUCLEOTIDE SEQUENCE</scope>
    <source>
        <tissue evidence="14">Leaf</tissue>
    </source>
</reference>
<dbReference type="GO" id="GO:1990904">
    <property type="term" value="C:ribonucleoprotein complex"/>
    <property type="evidence" value="ECO:0007669"/>
    <property type="project" value="UniProtKB-KW"/>
</dbReference>
<dbReference type="Gene3D" id="3.30.1370.30">
    <property type="match status" value="1"/>
</dbReference>
<dbReference type="EMBL" id="CP097510">
    <property type="protein sequence ID" value="URE35129.1"/>
    <property type="molecule type" value="Genomic_DNA"/>
</dbReference>
<evidence type="ECO:0000259" key="13">
    <source>
        <dbReference type="PROSITE" id="PS50097"/>
    </source>
</evidence>
<name>A0A9E7HII8_9LILI</name>
<dbReference type="Pfam" id="PF00410">
    <property type="entry name" value="Ribosomal_S8"/>
    <property type="match status" value="1"/>
</dbReference>
<dbReference type="PANTHER" id="PTHR31060:SF32">
    <property type="entry name" value="BTB_POZ DOMAIN PLANT PROTEIN"/>
    <property type="match status" value="1"/>
</dbReference>
<evidence type="ECO:0000256" key="3">
    <source>
        <dbReference type="ARBA" id="ARBA00004906"/>
    </source>
</evidence>
<dbReference type="InterPro" id="IPR047863">
    <property type="entry name" value="Ribosomal_uS8_CS"/>
</dbReference>
<feature type="domain" description="BTB" evidence="13">
    <location>
        <begin position="102"/>
        <end position="176"/>
    </location>
</feature>
<keyword evidence="6" id="KW-0833">Ubl conjugation pathway</keyword>
<comment type="subunit">
    <text evidence="5">Part of the 30S ribosomal subunit.</text>
</comment>
<dbReference type="HAMAP" id="MF_01302_A">
    <property type="entry name" value="Ribosomal_uS8_A"/>
    <property type="match status" value="1"/>
</dbReference>
<dbReference type="SUPFAM" id="SSF56047">
    <property type="entry name" value="Ribosomal protein S8"/>
    <property type="match status" value="1"/>
</dbReference>
<comment type="pathway">
    <text evidence="3">Protein modification; protein ubiquitination.</text>
</comment>
<dbReference type="FunFam" id="3.30.1490.10:FF:000002">
    <property type="entry name" value="40S ribosomal protein S15a"/>
    <property type="match status" value="1"/>
</dbReference>
<dbReference type="PROSITE" id="PS50097">
    <property type="entry name" value="BTB"/>
    <property type="match status" value="1"/>
</dbReference>
<keyword evidence="15" id="KW-1185">Reference proteome</keyword>
<evidence type="ECO:0000256" key="12">
    <source>
        <dbReference type="SAM" id="MobiDB-lite"/>
    </source>
</evidence>
<keyword evidence="8 11" id="KW-0687">Ribonucleoprotein</keyword>
<dbReference type="GO" id="GO:0003735">
    <property type="term" value="F:structural constituent of ribosome"/>
    <property type="evidence" value="ECO:0007669"/>
    <property type="project" value="InterPro"/>
</dbReference>
<dbReference type="Gene3D" id="3.30.710.10">
    <property type="entry name" value="Potassium Channel Kv1.1, Chain A"/>
    <property type="match status" value="1"/>
</dbReference>
<organism evidence="14 15">
    <name type="scientific">Musa troglodytarum</name>
    <name type="common">fe'i banana</name>
    <dbReference type="NCBI Taxonomy" id="320322"/>
    <lineage>
        <taxon>Eukaryota</taxon>
        <taxon>Viridiplantae</taxon>
        <taxon>Streptophyta</taxon>
        <taxon>Embryophyta</taxon>
        <taxon>Tracheophyta</taxon>
        <taxon>Spermatophyta</taxon>
        <taxon>Magnoliopsida</taxon>
        <taxon>Liliopsida</taxon>
        <taxon>Zingiberales</taxon>
        <taxon>Musaceae</taxon>
        <taxon>Musa</taxon>
    </lineage>
</organism>
<evidence type="ECO:0000256" key="6">
    <source>
        <dbReference type="ARBA" id="ARBA00022786"/>
    </source>
</evidence>
<dbReference type="AlphaFoldDB" id="A0A9E7HII8"/>